<evidence type="ECO:0000256" key="2">
    <source>
        <dbReference type="ARBA" id="ARBA00022833"/>
    </source>
</evidence>
<dbReference type="GO" id="GO:0008270">
    <property type="term" value="F:zinc ion binding"/>
    <property type="evidence" value="ECO:0007669"/>
    <property type="project" value="InterPro"/>
</dbReference>
<feature type="region of interest" description="Disordered" evidence="7">
    <location>
        <begin position="113"/>
        <end position="135"/>
    </location>
</feature>
<evidence type="ECO:0000256" key="5">
    <source>
        <dbReference type="ARBA" id="ARBA00023163"/>
    </source>
</evidence>
<dbReference type="PANTHER" id="PTHR31668:SF26">
    <property type="entry name" value="GLUCOSE TRANSPORT TRANSCRIPTION REGULATOR RGT1-RELATED"/>
    <property type="match status" value="1"/>
</dbReference>
<dbReference type="InterPro" id="IPR036864">
    <property type="entry name" value="Zn2-C6_fun-type_DNA-bd_sf"/>
</dbReference>
<keyword evidence="6" id="KW-0539">Nucleus</keyword>
<organism evidence="9 10">
    <name type="scientific">Sungouiella intermedia</name>
    <dbReference type="NCBI Taxonomy" id="45354"/>
    <lineage>
        <taxon>Eukaryota</taxon>
        <taxon>Fungi</taxon>
        <taxon>Dikarya</taxon>
        <taxon>Ascomycota</taxon>
        <taxon>Saccharomycotina</taxon>
        <taxon>Pichiomycetes</taxon>
        <taxon>Metschnikowiaceae</taxon>
        <taxon>Sungouiella</taxon>
    </lineage>
</organism>
<feature type="region of interest" description="Disordered" evidence="7">
    <location>
        <begin position="1"/>
        <end position="21"/>
    </location>
</feature>
<keyword evidence="1" id="KW-0479">Metal-binding</keyword>
<feature type="domain" description="Zn(2)-C6 fungal-type" evidence="8">
    <location>
        <begin position="26"/>
        <end position="64"/>
    </location>
</feature>
<dbReference type="Gene3D" id="4.10.240.10">
    <property type="entry name" value="Zn(2)-C6 fungal-type DNA-binding domain"/>
    <property type="match status" value="1"/>
</dbReference>
<evidence type="ECO:0000259" key="8">
    <source>
        <dbReference type="PROSITE" id="PS50048"/>
    </source>
</evidence>
<dbReference type="AlphaFoldDB" id="A0A1L0DGJ1"/>
<dbReference type="PANTHER" id="PTHR31668">
    <property type="entry name" value="GLUCOSE TRANSPORT TRANSCRIPTION REGULATOR RGT1-RELATED-RELATED"/>
    <property type="match status" value="1"/>
</dbReference>
<evidence type="ECO:0000313" key="10">
    <source>
        <dbReference type="Proteomes" id="UP000182259"/>
    </source>
</evidence>
<keyword evidence="3" id="KW-0805">Transcription regulation</keyword>
<proteinExistence type="predicted"/>
<keyword evidence="2" id="KW-0862">Zinc</keyword>
<dbReference type="SUPFAM" id="SSF57701">
    <property type="entry name" value="Zn2/Cys6 DNA-binding domain"/>
    <property type="match status" value="1"/>
</dbReference>
<evidence type="ECO:0000256" key="4">
    <source>
        <dbReference type="ARBA" id="ARBA00023125"/>
    </source>
</evidence>
<evidence type="ECO:0000256" key="3">
    <source>
        <dbReference type="ARBA" id="ARBA00023015"/>
    </source>
</evidence>
<dbReference type="PROSITE" id="PS50048">
    <property type="entry name" value="ZN2_CY6_FUNGAL_2"/>
    <property type="match status" value="1"/>
</dbReference>
<accession>A0A1L0DGJ1</accession>
<evidence type="ECO:0000256" key="1">
    <source>
        <dbReference type="ARBA" id="ARBA00022723"/>
    </source>
</evidence>
<evidence type="ECO:0000256" key="6">
    <source>
        <dbReference type="ARBA" id="ARBA00023242"/>
    </source>
</evidence>
<reference evidence="9 10" key="1">
    <citation type="submission" date="2016-10" db="EMBL/GenBank/DDBJ databases">
        <authorList>
            <person name="de Groot N.N."/>
        </authorList>
    </citation>
    <scope>NUCLEOTIDE SEQUENCE [LARGE SCALE GENOMIC DNA]</scope>
    <source>
        <strain evidence="9 10">PYCC 4715</strain>
    </source>
</reference>
<protein>
    <submittedName>
        <fullName evidence="9">CIC11C00000005457</fullName>
    </submittedName>
</protein>
<evidence type="ECO:0000256" key="7">
    <source>
        <dbReference type="SAM" id="MobiDB-lite"/>
    </source>
</evidence>
<dbReference type="Pfam" id="PF00172">
    <property type="entry name" value="Zn_clus"/>
    <property type="match status" value="1"/>
</dbReference>
<dbReference type="CDD" id="cd00067">
    <property type="entry name" value="GAL4"/>
    <property type="match status" value="1"/>
</dbReference>
<dbReference type="GO" id="GO:0000981">
    <property type="term" value="F:DNA-binding transcription factor activity, RNA polymerase II-specific"/>
    <property type="evidence" value="ECO:0007669"/>
    <property type="project" value="InterPro"/>
</dbReference>
<dbReference type="SMART" id="SM00066">
    <property type="entry name" value="GAL4"/>
    <property type="match status" value="1"/>
</dbReference>
<evidence type="ECO:0000313" key="9">
    <source>
        <dbReference type="EMBL" id="SGZ55056.1"/>
    </source>
</evidence>
<dbReference type="GO" id="GO:0003677">
    <property type="term" value="F:DNA binding"/>
    <property type="evidence" value="ECO:0007669"/>
    <property type="project" value="UniProtKB-KW"/>
</dbReference>
<dbReference type="EMBL" id="LT635767">
    <property type="protein sequence ID" value="SGZ55056.1"/>
    <property type="molecule type" value="Genomic_DNA"/>
</dbReference>
<dbReference type="Proteomes" id="UP000182259">
    <property type="component" value="Chromosome IV"/>
</dbReference>
<sequence length="826" mass="91033">MNSPESLLETPDRKDMPRKRSKVSRACDACRRKKIRCDAEYLSTLLKVTKVCNNCSKNADECTFSRVPMKRGPSKGYIRDLVDHMDNAYGSQYPSGHHTSVIKLDRPRSNLEDAAAGNTASNTTSSAPPVISVSSHKVGTPGSALLGQGLMKPMLHRLAFTSLPGTTLPIILPPLLGPLPLTQPVKVSIPVTNGGAPVSPHAAALAQSTRSPEGTDHRPDNRIQGPLWKVPYEMPSLQSAGLAASSPGTGIGNGLSVNSRRSSVDSVSLILTTGSRSRLPSLKPLMSANTEPFVSDLDDDYYSVRSRAYSASLSPRNSVSSMLSLNGRMNTQLVLNGPPAPPPAAVSPAPYHFSPQVMVFNSQQPRNHPLGPPIAPIPLNSIEHNLRIYYSKFHANFPILPSNELQMLRLLSALLAEQGPTLQIVHLFNSALNNLVHYQLVPLEMLIDLLRHFLSLYPFNHHGLASKDDLLLLLFLALVIVNYTILINGDVYSLGISLASSVFNDFKVLEHYAEFCNSRLQNTDPDDVQLLLPRLYFCLSIIDSCHSLSFGCLPQMAGTFDMLYKSVDKLFPAGISSASFRYNIQAARMLNDLVKLRSLGIFSSSMILKYNPNWGGIPHKDVSEDDIYENFYDYQFKSSRLIKKLSQSILNFANYVSTIYSQMRSASSPVNYDLINPFFNMSYGQSFKLIKACKLLIDSLLEHVSNNEIVTRAVKINNDLSIAFNLLMSNLNNNMPNGRNGLPNQGKANGASTPQFSETLDACGLGATCVNLIMNKLELYKLNFGSLPSPDDATNGKRRNNLELWKQEFMNTITSFVSREDIDGWY</sequence>
<gene>
    <name evidence="9" type="ORF">SAMEA4029009_CIC11G00000005457</name>
</gene>
<keyword evidence="4" id="KW-0238">DNA-binding</keyword>
<feature type="compositionally biased region" description="Low complexity" evidence="7">
    <location>
        <begin position="114"/>
        <end position="127"/>
    </location>
</feature>
<name>A0A1L0DGJ1_9ASCO</name>
<dbReference type="InterPro" id="IPR001138">
    <property type="entry name" value="Zn2Cys6_DnaBD"/>
</dbReference>
<keyword evidence="5" id="KW-0804">Transcription</keyword>
<dbReference type="InterPro" id="IPR050797">
    <property type="entry name" value="Carb_Metab_Trans_Reg"/>
</dbReference>